<dbReference type="InterPro" id="IPR000182">
    <property type="entry name" value="GNAT_dom"/>
</dbReference>
<accession>A0A1H5YI97</accession>
<gene>
    <name evidence="2" type="ORF">SAMN04488244_109111</name>
</gene>
<name>A0A1H5YI97_9VIBR</name>
<dbReference type="Gene3D" id="3.40.630.30">
    <property type="match status" value="1"/>
</dbReference>
<evidence type="ECO:0000313" key="3">
    <source>
        <dbReference type="Proteomes" id="UP000236721"/>
    </source>
</evidence>
<dbReference type="InterPro" id="IPR016181">
    <property type="entry name" value="Acyl_CoA_acyltransferase"/>
</dbReference>
<dbReference type="RefSeq" id="WP_103880406.1">
    <property type="nucleotide sequence ID" value="NZ_FNVG01000009.1"/>
</dbReference>
<dbReference type="SUPFAM" id="SSF55729">
    <property type="entry name" value="Acyl-CoA N-acyltransferases (Nat)"/>
    <property type="match status" value="1"/>
</dbReference>
<evidence type="ECO:0000313" key="2">
    <source>
        <dbReference type="EMBL" id="SEG23869.1"/>
    </source>
</evidence>
<protein>
    <submittedName>
        <fullName evidence="2">Putative acetyltransferase</fullName>
    </submittedName>
</protein>
<dbReference type="Pfam" id="PF13673">
    <property type="entry name" value="Acetyltransf_10"/>
    <property type="match status" value="1"/>
</dbReference>
<evidence type="ECO:0000259" key="1">
    <source>
        <dbReference type="PROSITE" id="PS51186"/>
    </source>
</evidence>
<dbReference type="GO" id="GO:0016747">
    <property type="term" value="F:acyltransferase activity, transferring groups other than amino-acyl groups"/>
    <property type="evidence" value="ECO:0007669"/>
    <property type="project" value="InterPro"/>
</dbReference>
<dbReference type="Proteomes" id="UP000236721">
    <property type="component" value="Unassembled WGS sequence"/>
</dbReference>
<reference evidence="3" key="1">
    <citation type="submission" date="2016-10" db="EMBL/GenBank/DDBJ databases">
        <authorList>
            <person name="Varghese N."/>
            <person name="Submissions S."/>
        </authorList>
    </citation>
    <scope>NUCLEOTIDE SEQUENCE [LARGE SCALE GENOMIC DNA]</scope>
    <source>
        <strain evidence="3">CGMCC 1.7062</strain>
    </source>
</reference>
<dbReference type="PANTHER" id="PTHR43451">
    <property type="entry name" value="ACETYLTRANSFERASE (GNAT) FAMILY PROTEIN"/>
    <property type="match status" value="1"/>
</dbReference>
<dbReference type="CDD" id="cd04301">
    <property type="entry name" value="NAT_SF"/>
    <property type="match status" value="1"/>
</dbReference>
<dbReference type="InterPro" id="IPR052564">
    <property type="entry name" value="N-acetyltrans/Recomb-assoc"/>
</dbReference>
<dbReference type="OrthoDB" id="5355033at2"/>
<dbReference type="PANTHER" id="PTHR43451:SF1">
    <property type="entry name" value="ACETYLTRANSFERASE"/>
    <property type="match status" value="1"/>
</dbReference>
<keyword evidence="3" id="KW-1185">Reference proteome</keyword>
<dbReference type="PROSITE" id="PS51186">
    <property type="entry name" value="GNAT"/>
    <property type="match status" value="1"/>
</dbReference>
<keyword evidence="2" id="KW-0808">Transferase</keyword>
<proteinExistence type="predicted"/>
<feature type="domain" description="N-acetyltransferase" evidence="1">
    <location>
        <begin position="21"/>
        <end position="154"/>
    </location>
</feature>
<dbReference type="AlphaFoldDB" id="A0A1H5YI97"/>
<dbReference type="EMBL" id="FNVG01000009">
    <property type="protein sequence ID" value="SEG23869.1"/>
    <property type="molecule type" value="Genomic_DNA"/>
</dbReference>
<organism evidence="2 3">
    <name type="scientific">Vibrio hangzhouensis</name>
    <dbReference type="NCBI Taxonomy" id="462991"/>
    <lineage>
        <taxon>Bacteria</taxon>
        <taxon>Pseudomonadati</taxon>
        <taxon>Pseudomonadota</taxon>
        <taxon>Gammaproteobacteria</taxon>
        <taxon>Vibrionales</taxon>
        <taxon>Vibrionaceae</taxon>
        <taxon>Vibrio</taxon>
    </lineage>
</organism>
<sequence length="154" mass="17705">MLMIRQAKVADAKQIHTLFLETIRTVNSKDYNELQVNAWASKELTTDAFREYIVKHNPLVVTDGEQVLGYADIQSDGLIHHFYCHHAQQRSGIGSMLMSELIRRAQDMKLVSIYSYVSITAQPFFEHFGFTVSKPNRAEARGVILDNFLMEKRL</sequence>